<dbReference type="Pfam" id="PF00098">
    <property type="entry name" value="zf-CCHC"/>
    <property type="match status" value="1"/>
</dbReference>
<dbReference type="SUPFAM" id="SSF57756">
    <property type="entry name" value="Retrovirus zinc finger-like domains"/>
    <property type="match status" value="1"/>
</dbReference>
<sequence>MNCLTDSLYSVYRNKKTAKELWESLDHKYTTEDTGSKKFVVGRFLDYKMVDSKTVISQVQEFQLILHEIQADGMALCEPFQVATIIEKLPPSWKDFKSYLRHKRKAMSLEDLVIRLRIEEDNRRAEKTGASSSTSWAKANVVEHDHNSKAKKNKPKKGSKLGPKGGVGKKQKFQGKCFNCDKMGHRASDCRLPKKKKNEANLVDDITKDVEDISLSAVVSEVNLVGSNPREWWIDTGASRHVCSDKGLFTTFEPVENGEKLFMGNSSTSEVQGLGKVVLKMTSGKELTLNNVMYVPDIRKNLVSGSLLNKHGFRMVFESDKFVLTKNGLFVGKGYECGVCLNLM</sequence>
<dbReference type="STRING" id="63057.A0A2P5E6E3"/>
<comment type="caution">
    <text evidence="4">The sequence shown here is derived from an EMBL/GenBank/DDBJ whole genome shotgun (WGS) entry which is preliminary data.</text>
</comment>
<feature type="compositionally biased region" description="Basic residues" evidence="2">
    <location>
        <begin position="149"/>
        <end position="159"/>
    </location>
</feature>
<keyword evidence="1" id="KW-0862">Zinc</keyword>
<dbReference type="Gene3D" id="4.10.60.10">
    <property type="entry name" value="Zinc finger, CCHC-type"/>
    <property type="match status" value="1"/>
</dbReference>
<dbReference type="InterPro" id="IPR054722">
    <property type="entry name" value="PolX-like_BBD"/>
</dbReference>
<accession>A0A2P5E6E3</accession>
<organism evidence="4 5">
    <name type="scientific">Trema orientale</name>
    <name type="common">Charcoal tree</name>
    <name type="synonym">Celtis orientalis</name>
    <dbReference type="NCBI Taxonomy" id="63057"/>
    <lineage>
        <taxon>Eukaryota</taxon>
        <taxon>Viridiplantae</taxon>
        <taxon>Streptophyta</taxon>
        <taxon>Embryophyta</taxon>
        <taxon>Tracheophyta</taxon>
        <taxon>Spermatophyta</taxon>
        <taxon>Magnoliopsida</taxon>
        <taxon>eudicotyledons</taxon>
        <taxon>Gunneridae</taxon>
        <taxon>Pentapetalae</taxon>
        <taxon>rosids</taxon>
        <taxon>fabids</taxon>
        <taxon>Rosales</taxon>
        <taxon>Cannabaceae</taxon>
        <taxon>Trema</taxon>
    </lineage>
</organism>
<evidence type="ECO:0000256" key="2">
    <source>
        <dbReference type="SAM" id="MobiDB-lite"/>
    </source>
</evidence>
<dbReference type="OrthoDB" id="2596766at2759"/>
<dbReference type="GO" id="GO:0008270">
    <property type="term" value="F:zinc ion binding"/>
    <property type="evidence" value="ECO:0007669"/>
    <property type="project" value="UniProtKB-KW"/>
</dbReference>
<protein>
    <submittedName>
        <fullName evidence="4">Zinc finger, CCHC-type</fullName>
    </submittedName>
</protein>
<evidence type="ECO:0000313" key="5">
    <source>
        <dbReference type="Proteomes" id="UP000237000"/>
    </source>
</evidence>
<dbReference type="Pfam" id="PF22936">
    <property type="entry name" value="Pol_BBD"/>
    <property type="match status" value="1"/>
</dbReference>
<keyword evidence="1" id="KW-0863">Zinc-finger</keyword>
<name>A0A2P5E6E3_TREOI</name>
<keyword evidence="5" id="KW-1185">Reference proteome</keyword>
<dbReference type="InterPro" id="IPR036875">
    <property type="entry name" value="Znf_CCHC_sf"/>
</dbReference>
<gene>
    <name evidence="4" type="ORF">TorRG33x02_230770</name>
</gene>
<feature type="domain" description="CCHC-type" evidence="3">
    <location>
        <begin position="176"/>
        <end position="191"/>
    </location>
</feature>
<dbReference type="PANTHER" id="PTHR47592:SF27">
    <property type="entry name" value="OS08G0421700 PROTEIN"/>
    <property type="match status" value="1"/>
</dbReference>
<evidence type="ECO:0000259" key="3">
    <source>
        <dbReference type="PROSITE" id="PS50158"/>
    </source>
</evidence>
<dbReference type="PANTHER" id="PTHR47592">
    <property type="entry name" value="PBF68 PROTEIN"/>
    <property type="match status" value="1"/>
</dbReference>
<dbReference type="Proteomes" id="UP000237000">
    <property type="component" value="Unassembled WGS sequence"/>
</dbReference>
<evidence type="ECO:0000256" key="1">
    <source>
        <dbReference type="PROSITE-ProRule" id="PRU00047"/>
    </source>
</evidence>
<proteinExistence type="predicted"/>
<reference evidence="5" key="1">
    <citation type="submission" date="2016-06" db="EMBL/GenBank/DDBJ databases">
        <title>Parallel loss of symbiosis genes in relatives of nitrogen-fixing non-legume Parasponia.</title>
        <authorList>
            <person name="Van Velzen R."/>
            <person name="Holmer R."/>
            <person name="Bu F."/>
            <person name="Rutten L."/>
            <person name="Van Zeijl A."/>
            <person name="Liu W."/>
            <person name="Santuari L."/>
            <person name="Cao Q."/>
            <person name="Sharma T."/>
            <person name="Shen D."/>
            <person name="Roswanjaya Y."/>
            <person name="Wardhani T."/>
            <person name="Kalhor M.S."/>
            <person name="Jansen J."/>
            <person name="Van den Hoogen J."/>
            <person name="Gungor B."/>
            <person name="Hartog M."/>
            <person name="Hontelez J."/>
            <person name="Verver J."/>
            <person name="Yang W.-C."/>
            <person name="Schijlen E."/>
            <person name="Repin R."/>
            <person name="Schilthuizen M."/>
            <person name="Schranz E."/>
            <person name="Heidstra R."/>
            <person name="Miyata K."/>
            <person name="Fedorova E."/>
            <person name="Kohlen W."/>
            <person name="Bisseling T."/>
            <person name="Smit S."/>
            <person name="Geurts R."/>
        </authorList>
    </citation>
    <scope>NUCLEOTIDE SEQUENCE [LARGE SCALE GENOMIC DNA]</scope>
    <source>
        <strain evidence="5">cv. RG33-2</strain>
    </source>
</reference>
<keyword evidence="1" id="KW-0479">Metal-binding</keyword>
<dbReference type="AlphaFoldDB" id="A0A2P5E6E3"/>
<dbReference type="GO" id="GO:0003676">
    <property type="term" value="F:nucleic acid binding"/>
    <property type="evidence" value="ECO:0007669"/>
    <property type="project" value="InterPro"/>
</dbReference>
<dbReference type="SMART" id="SM00343">
    <property type="entry name" value="ZnF_C2HC"/>
    <property type="match status" value="1"/>
</dbReference>
<feature type="region of interest" description="Disordered" evidence="2">
    <location>
        <begin position="143"/>
        <end position="170"/>
    </location>
</feature>
<dbReference type="InterPro" id="IPR001878">
    <property type="entry name" value="Znf_CCHC"/>
</dbReference>
<dbReference type="PROSITE" id="PS50158">
    <property type="entry name" value="ZF_CCHC"/>
    <property type="match status" value="1"/>
</dbReference>
<dbReference type="InParanoid" id="A0A2P5E6E3"/>
<dbReference type="EMBL" id="JXTC01000224">
    <property type="protein sequence ID" value="PON81118.1"/>
    <property type="molecule type" value="Genomic_DNA"/>
</dbReference>
<evidence type="ECO:0000313" key="4">
    <source>
        <dbReference type="EMBL" id="PON81118.1"/>
    </source>
</evidence>
<dbReference type="Pfam" id="PF14223">
    <property type="entry name" value="Retrotran_gag_2"/>
    <property type="match status" value="1"/>
</dbReference>